<evidence type="ECO:0000313" key="7">
    <source>
        <dbReference type="Proteomes" id="UP000467841"/>
    </source>
</evidence>
<dbReference type="PROSITE" id="PS00108">
    <property type="entry name" value="PROTEIN_KINASE_ST"/>
    <property type="match status" value="1"/>
</dbReference>
<dbReference type="PANTHER" id="PTHR11995:SF14">
    <property type="entry name" value="NADH DEHYDROGENASE [UBIQUINONE] IRON-SULFUR PROTEIN 7, MITOCHONDRIAL"/>
    <property type="match status" value="1"/>
</dbReference>
<evidence type="ECO:0000313" key="5">
    <source>
        <dbReference type="EMBL" id="CAA7025878.1"/>
    </source>
</evidence>
<dbReference type="SUPFAM" id="SSF56770">
    <property type="entry name" value="HydA/Nqo6-like"/>
    <property type="match status" value="1"/>
</dbReference>
<dbReference type="PROSITE" id="PS50011">
    <property type="entry name" value="PROTEIN_KINASE_DOM"/>
    <property type="match status" value="1"/>
</dbReference>
<evidence type="ECO:0000256" key="1">
    <source>
        <dbReference type="ARBA" id="ARBA00009173"/>
    </source>
</evidence>
<dbReference type="OrthoDB" id="1109178at2759"/>
<dbReference type="Proteomes" id="UP000467841">
    <property type="component" value="Unassembled WGS sequence"/>
</dbReference>
<accession>A0A6D2IGX0</accession>
<dbReference type="InterPro" id="IPR006137">
    <property type="entry name" value="NADH_UbQ_OxRdtase-like_20kDa"/>
</dbReference>
<dbReference type="GO" id="GO:0008137">
    <property type="term" value="F:NADH dehydrogenase (ubiquinone) activity"/>
    <property type="evidence" value="ECO:0007669"/>
    <property type="project" value="InterPro"/>
</dbReference>
<dbReference type="GO" id="GO:0005524">
    <property type="term" value="F:ATP binding"/>
    <property type="evidence" value="ECO:0007669"/>
    <property type="project" value="InterPro"/>
</dbReference>
<comment type="similarity">
    <text evidence="1">Belongs to the complex I 20 kDa subunit family.</text>
</comment>
<dbReference type="GO" id="GO:0015990">
    <property type="term" value="P:electron transport coupled proton transport"/>
    <property type="evidence" value="ECO:0007669"/>
    <property type="project" value="TreeGrafter"/>
</dbReference>
<dbReference type="GO" id="GO:0051539">
    <property type="term" value="F:4 iron, 4 sulfur cluster binding"/>
    <property type="evidence" value="ECO:0007669"/>
    <property type="project" value="InterPro"/>
</dbReference>
<evidence type="ECO:0000313" key="6">
    <source>
        <dbReference type="EMBL" id="CAA7056104.1"/>
    </source>
</evidence>
<dbReference type="InterPro" id="IPR000719">
    <property type="entry name" value="Prot_kinase_dom"/>
</dbReference>
<dbReference type="Gene3D" id="3.40.50.12280">
    <property type="match status" value="1"/>
</dbReference>
<proteinExistence type="inferred from homology"/>
<keyword evidence="2" id="KW-0408">Iron</keyword>
<evidence type="ECO:0000256" key="2">
    <source>
        <dbReference type="ARBA" id="ARBA00023004"/>
    </source>
</evidence>
<reference evidence="5 7" key="1">
    <citation type="submission" date="2020-01" db="EMBL/GenBank/DDBJ databases">
        <authorList>
            <person name="Mishra B."/>
        </authorList>
    </citation>
    <scope>NUCLEOTIDE SEQUENCE [LARGE SCALE GENOMIC DNA]</scope>
</reference>
<evidence type="ECO:0000256" key="3">
    <source>
        <dbReference type="ARBA" id="ARBA00023014"/>
    </source>
</evidence>
<dbReference type="InterPro" id="IPR006138">
    <property type="entry name" value="NADH_UQ_OxRdtase_20Kd_su"/>
</dbReference>
<dbReference type="GO" id="GO:0004672">
    <property type="term" value="F:protein kinase activity"/>
    <property type="evidence" value="ECO:0007669"/>
    <property type="project" value="InterPro"/>
</dbReference>
<dbReference type="EMBL" id="CACVBM020001045">
    <property type="protein sequence ID" value="CAA7025878.1"/>
    <property type="molecule type" value="Genomic_DNA"/>
</dbReference>
<dbReference type="PROSITE" id="PS01150">
    <property type="entry name" value="COMPLEX1_20K"/>
    <property type="match status" value="1"/>
</dbReference>
<dbReference type="GO" id="GO:0009060">
    <property type="term" value="P:aerobic respiration"/>
    <property type="evidence" value="ECO:0007669"/>
    <property type="project" value="TreeGrafter"/>
</dbReference>
<dbReference type="GO" id="GO:0045271">
    <property type="term" value="C:respiratory chain complex I"/>
    <property type="evidence" value="ECO:0007669"/>
    <property type="project" value="TreeGrafter"/>
</dbReference>
<dbReference type="SUPFAM" id="SSF56112">
    <property type="entry name" value="Protein kinase-like (PK-like)"/>
    <property type="match status" value="1"/>
</dbReference>
<keyword evidence="7" id="KW-1185">Reference proteome</keyword>
<protein>
    <recommendedName>
        <fullName evidence="4">Protein kinase domain-containing protein</fullName>
    </recommendedName>
</protein>
<dbReference type="GO" id="GO:0048038">
    <property type="term" value="F:quinone binding"/>
    <property type="evidence" value="ECO:0007669"/>
    <property type="project" value="InterPro"/>
</dbReference>
<feature type="domain" description="Protein kinase" evidence="4">
    <location>
        <begin position="1"/>
        <end position="178"/>
    </location>
</feature>
<dbReference type="PANTHER" id="PTHR11995">
    <property type="entry name" value="NADH DEHYDROGENASE"/>
    <property type="match status" value="1"/>
</dbReference>
<dbReference type="InterPro" id="IPR008271">
    <property type="entry name" value="Ser/Thr_kinase_AS"/>
</dbReference>
<dbReference type="Gene3D" id="1.10.510.10">
    <property type="entry name" value="Transferase(Phosphotransferase) domain 1"/>
    <property type="match status" value="1"/>
</dbReference>
<dbReference type="EMBL" id="CACVBM020001628">
    <property type="protein sequence ID" value="CAA7056104.1"/>
    <property type="molecule type" value="Genomic_DNA"/>
</dbReference>
<organism evidence="5 7">
    <name type="scientific">Microthlaspi erraticum</name>
    <dbReference type="NCBI Taxonomy" id="1685480"/>
    <lineage>
        <taxon>Eukaryota</taxon>
        <taxon>Viridiplantae</taxon>
        <taxon>Streptophyta</taxon>
        <taxon>Embryophyta</taxon>
        <taxon>Tracheophyta</taxon>
        <taxon>Spermatophyta</taxon>
        <taxon>Magnoliopsida</taxon>
        <taxon>eudicotyledons</taxon>
        <taxon>Gunneridae</taxon>
        <taxon>Pentapetalae</taxon>
        <taxon>rosids</taxon>
        <taxon>malvids</taxon>
        <taxon>Brassicales</taxon>
        <taxon>Brassicaceae</taxon>
        <taxon>Coluteocarpeae</taxon>
        <taxon>Microthlaspi</taxon>
    </lineage>
</organism>
<keyword evidence="3" id="KW-0479">Metal-binding</keyword>
<keyword evidence="3" id="KW-0411">Iron-sulfur</keyword>
<name>A0A6D2IGX0_9BRAS</name>
<evidence type="ECO:0000259" key="4">
    <source>
        <dbReference type="PROSITE" id="PS50011"/>
    </source>
</evidence>
<gene>
    <name evidence="5" type="ORF">MERR_LOCUS13113</name>
    <name evidence="6" type="ORF">MERR_LOCUS43340</name>
</gene>
<sequence length="178" mass="19582">MPEPKYVIAMGACTITGGMFSTDSYSTVRGVDKLIPVDVYLPGCPPKPEAVIDAITKLRFHSTRVIGRGAFGKNVYRAISHVCAIDHCLLAAQESCRVGVRRRENCFSSMSSCLMEILYQESEAGAVSLDWSHSHRVNVAIGLASALSYLHHECEQQVVHRDIKTSNIMLDINSNARL</sequence>
<dbReference type="Pfam" id="PF01058">
    <property type="entry name" value="Oxidored_q6"/>
    <property type="match status" value="1"/>
</dbReference>
<dbReference type="AlphaFoldDB" id="A0A6D2IGX0"/>
<dbReference type="InterPro" id="IPR011009">
    <property type="entry name" value="Kinase-like_dom_sf"/>
</dbReference>